<protein>
    <submittedName>
        <fullName evidence="1">Uncharacterized protein</fullName>
    </submittedName>
</protein>
<evidence type="ECO:0000313" key="1">
    <source>
        <dbReference type="EMBL" id="MPN38324.1"/>
    </source>
</evidence>
<proteinExistence type="predicted"/>
<sequence length="165" mass="18334">MVDLYDRMKKFRVIRVAAAVLAIAVCTISGTLTLAREAVSDYVLFNADEVALSEYIIDNTASDAKFLTATNHDNAVAALTGRDIVCGSGSYLYYHGLDYYEQTAAVEEMYERPSAKLLTTWGVDYVLIGSYERKNYDVDSAWFAANCDEVFRSGKLILYKFDPGG</sequence>
<reference evidence="1" key="1">
    <citation type="submission" date="2019-08" db="EMBL/GenBank/DDBJ databases">
        <authorList>
            <person name="Kucharzyk K."/>
            <person name="Murdoch R.W."/>
            <person name="Higgins S."/>
            <person name="Loffler F."/>
        </authorList>
    </citation>
    <scope>NUCLEOTIDE SEQUENCE</scope>
</reference>
<accession>A0A645HQC1</accession>
<organism evidence="1">
    <name type="scientific">bioreactor metagenome</name>
    <dbReference type="NCBI Taxonomy" id="1076179"/>
    <lineage>
        <taxon>unclassified sequences</taxon>
        <taxon>metagenomes</taxon>
        <taxon>ecological metagenomes</taxon>
    </lineage>
</organism>
<name>A0A645HQC1_9ZZZZ</name>
<dbReference type="AlphaFoldDB" id="A0A645HQC1"/>
<comment type="caution">
    <text evidence="1">The sequence shown here is derived from an EMBL/GenBank/DDBJ whole genome shotgun (WGS) entry which is preliminary data.</text>
</comment>
<dbReference type="EMBL" id="VSSQ01093484">
    <property type="protein sequence ID" value="MPN38324.1"/>
    <property type="molecule type" value="Genomic_DNA"/>
</dbReference>
<gene>
    <name evidence="1" type="ORF">SDC9_185848</name>
</gene>